<feature type="chain" id="PRO_5040417306" description="ClpA/ClpB AAA lid domain-containing protein" evidence="6">
    <location>
        <begin position="18"/>
        <end position="166"/>
    </location>
</feature>
<dbReference type="Pfam" id="PF17871">
    <property type="entry name" value="AAA_lid_9"/>
    <property type="match status" value="1"/>
</dbReference>
<feature type="domain" description="ClpA/ClpB AAA lid" evidence="7">
    <location>
        <begin position="9"/>
        <end position="72"/>
    </location>
</feature>
<dbReference type="GO" id="GO:0016887">
    <property type="term" value="F:ATP hydrolysis activity"/>
    <property type="evidence" value="ECO:0007669"/>
    <property type="project" value="TreeGrafter"/>
</dbReference>
<keyword evidence="4" id="KW-0175">Coiled coil</keyword>
<dbReference type="PANTHER" id="PTHR11638">
    <property type="entry name" value="ATP-DEPENDENT CLP PROTEASE"/>
    <property type="match status" value="1"/>
</dbReference>
<evidence type="ECO:0000259" key="7">
    <source>
        <dbReference type="Pfam" id="PF17871"/>
    </source>
</evidence>
<evidence type="ECO:0000313" key="8">
    <source>
        <dbReference type="EMBL" id="KAJ4963409.1"/>
    </source>
</evidence>
<dbReference type="InterPro" id="IPR050130">
    <property type="entry name" value="ClpA_ClpB"/>
</dbReference>
<dbReference type="GO" id="GO:0034605">
    <property type="term" value="P:cellular response to heat"/>
    <property type="evidence" value="ECO:0007669"/>
    <property type="project" value="TreeGrafter"/>
</dbReference>
<keyword evidence="2" id="KW-0547">Nucleotide-binding</keyword>
<sequence>MIFFLLLLSDCFLPDKAIDLVDEAGSRVRLWLCHAQVPEEARELEKELRQITKEKNEAVRSKDFEKTKARRKKSKAESEASDVNPLVTEVDIQHIVSSWTEIPVEKVSSDESDRLLKMEETLHKRVIGQDEAVKAINRAIRRARVGLKNPNRPIASFIFSGPTSVG</sequence>
<evidence type="ECO:0000256" key="6">
    <source>
        <dbReference type="SAM" id="SignalP"/>
    </source>
</evidence>
<comment type="caution">
    <text evidence="8">The sequence shown here is derived from an EMBL/GenBank/DDBJ whole genome shotgun (WGS) entry which is preliminary data.</text>
</comment>
<dbReference type="GO" id="GO:0005524">
    <property type="term" value="F:ATP binding"/>
    <property type="evidence" value="ECO:0007669"/>
    <property type="project" value="UniProtKB-KW"/>
</dbReference>
<evidence type="ECO:0000256" key="4">
    <source>
        <dbReference type="SAM" id="Coils"/>
    </source>
</evidence>
<name>A0A9Q0K4D2_9MAGN</name>
<accession>A0A9Q0K4D2</accession>
<dbReference type="SUPFAM" id="SSF52540">
    <property type="entry name" value="P-loop containing nucleoside triphosphate hydrolases"/>
    <property type="match status" value="1"/>
</dbReference>
<dbReference type="OrthoDB" id="1728973at2759"/>
<dbReference type="Gene3D" id="1.10.8.60">
    <property type="match status" value="1"/>
</dbReference>
<organism evidence="8 9">
    <name type="scientific">Protea cynaroides</name>
    <dbReference type="NCBI Taxonomy" id="273540"/>
    <lineage>
        <taxon>Eukaryota</taxon>
        <taxon>Viridiplantae</taxon>
        <taxon>Streptophyta</taxon>
        <taxon>Embryophyta</taxon>
        <taxon>Tracheophyta</taxon>
        <taxon>Spermatophyta</taxon>
        <taxon>Magnoliopsida</taxon>
        <taxon>Proteales</taxon>
        <taxon>Proteaceae</taxon>
        <taxon>Protea</taxon>
    </lineage>
</organism>
<keyword evidence="9" id="KW-1185">Reference proteome</keyword>
<dbReference type="InterPro" id="IPR041546">
    <property type="entry name" value="ClpA/ClpB_AAA_lid"/>
</dbReference>
<evidence type="ECO:0000256" key="5">
    <source>
        <dbReference type="SAM" id="MobiDB-lite"/>
    </source>
</evidence>
<feature type="signal peptide" evidence="6">
    <location>
        <begin position="1"/>
        <end position="17"/>
    </location>
</feature>
<keyword evidence="6" id="KW-0732">Signal</keyword>
<evidence type="ECO:0000256" key="1">
    <source>
        <dbReference type="ARBA" id="ARBA00022737"/>
    </source>
</evidence>
<dbReference type="AlphaFoldDB" id="A0A9Q0K4D2"/>
<evidence type="ECO:0000256" key="2">
    <source>
        <dbReference type="ARBA" id="ARBA00022741"/>
    </source>
</evidence>
<dbReference type="PANTHER" id="PTHR11638:SF155">
    <property type="entry name" value="CHAPERONE PROTEIN CLPC1, CHLOROPLASTIC-LIKE"/>
    <property type="match status" value="1"/>
</dbReference>
<keyword evidence="3" id="KW-0067">ATP-binding</keyword>
<feature type="coiled-coil region" evidence="4">
    <location>
        <begin position="34"/>
        <end position="61"/>
    </location>
</feature>
<dbReference type="Gene3D" id="4.10.860.10">
    <property type="entry name" value="UVR domain"/>
    <property type="match status" value="1"/>
</dbReference>
<dbReference type="Proteomes" id="UP001141806">
    <property type="component" value="Unassembled WGS sequence"/>
</dbReference>
<gene>
    <name evidence="8" type="ORF">NE237_023348</name>
</gene>
<dbReference type="EMBL" id="JAMYWD010000008">
    <property type="protein sequence ID" value="KAJ4963409.1"/>
    <property type="molecule type" value="Genomic_DNA"/>
</dbReference>
<evidence type="ECO:0000256" key="3">
    <source>
        <dbReference type="ARBA" id="ARBA00022840"/>
    </source>
</evidence>
<feature type="region of interest" description="Disordered" evidence="5">
    <location>
        <begin position="62"/>
        <end position="82"/>
    </location>
</feature>
<keyword evidence="1" id="KW-0677">Repeat</keyword>
<dbReference type="InterPro" id="IPR027417">
    <property type="entry name" value="P-loop_NTPase"/>
</dbReference>
<dbReference type="Gene3D" id="3.40.50.300">
    <property type="entry name" value="P-loop containing nucleotide triphosphate hydrolases"/>
    <property type="match status" value="1"/>
</dbReference>
<reference evidence="8" key="1">
    <citation type="journal article" date="2023" name="Plant J.">
        <title>The genome of the king protea, Protea cynaroides.</title>
        <authorList>
            <person name="Chang J."/>
            <person name="Duong T.A."/>
            <person name="Schoeman C."/>
            <person name="Ma X."/>
            <person name="Roodt D."/>
            <person name="Barker N."/>
            <person name="Li Z."/>
            <person name="Van de Peer Y."/>
            <person name="Mizrachi E."/>
        </authorList>
    </citation>
    <scope>NUCLEOTIDE SEQUENCE</scope>
    <source>
        <tissue evidence="8">Young leaves</tissue>
    </source>
</reference>
<proteinExistence type="predicted"/>
<evidence type="ECO:0000313" key="9">
    <source>
        <dbReference type="Proteomes" id="UP001141806"/>
    </source>
</evidence>
<dbReference type="GO" id="GO:0005737">
    <property type="term" value="C:cytoplasm"/>
    <property type="evidence" value="ECO:0007669"/>
    <property type="project" value="TreeGrafter"/>
</dbReference>
<protein>
    <recommendedName>
        <fullName evidence="7">ClpA/ClpB AAA lid domain-containing protein</fullName>
    </recommendedName>
</protein>